<reference evidence="3" key="1">
    <citation type="journal article" date="2017" name="Nat. Microbiol.">
        <title>Global analysis of biosynthetic gene clusters reveals vast potential of secondary metabolite production in Penicillium species.</title>
        <authorList>
            <person name="Nielsen J.C."/>
            <person name="Grijseels S."/>
            <person name="Prigent S."/>
            <person name="Ji B."/>
            <person name="Dainat J."/>
            <person name="Nielsen K.F."/>
            <person name="Frisvad J.C."/>
            <person name="Workman M."/>
            <person name="Nielsen J."/>
        </authorList>
    </citation>
    <scope>NUCLEOTIDE SEQUENCE [LARGE SCALE GENOMIC DNA]</scope>
    <source>
        <strain evidence="3">IBT 29525</strain>
    </source>
</reference>
<name>A0A1V6RQK5_9EURO</name>
<dbReference type="GO" id="GO:0004672">
    <property type="term" value="F:protein kinase activity"/>
    <property type="evidence" value="ECO:0007669"/>
    <property type="project" value="InterPro"/>
</dbReference>
<keyword evidence="3" id="KW-1185">Reference proteome</keyword>
<feature type="domain" description="Protein kinase" evidence="1">
    <location>
        <begin position="172"/>
        <end position="511"/>
    </location>
</feature>
<dbReference type="GO" id="GO:0005524">
    <property type="term" value="F:ATP binding"/>
    <property type="evidence" value="ECO:0007669"/>
    <property type="project" value="InterPro"/>
</dbReference>
<evidence type="ECO:0000259" key="1">
    <source>
        <dbReference type="PROSITE" id="PS50011"/>
    </source>
</evidence>
<dbReference type="STRING" id="60172.A0A1V6RQK5"/>
<comment type="caution">
    <text evidence="2">The sequence shown here is derived from an EMBL/GenBank/DDBJ whole genome shotgun (WGS) entry which is preliminary data.</text>
</comment>
<gene>
    <name evidence="2" type="ORF">PENSOL_c001G07781</name>
</gene>
<dbReference type="EMBL" id="MDYO01000001">
    <property type="protein sequence ID" value="OQE04055.1"/>
    <property type="molecule type" value="Genomic_DNA"/>
</dbReference>
<dbReference type="PROSITE" id="PS50011">
    <property type="entry name" value="PROTEIN_KINASE_DOM"/>
    <property type="match status" value="1"/>
</dbReference>
<dbReference type="PANTHER" id="PTHR37542:SF1">
    <property type="entry name" value="PRION-INHIBITION AND PROPAGATION HELO DOMAIN-CONTAINING PROTEIN"/>
    <property type="match status" value="1"/>
</dbReference>
<protein>
    <recommendedName>
        <fullName evidence="1">Protein kinase domain-containing protein</fullName>
    </recommendedName>
</protein>
<dbReference type="InterPro" id="IPR011009">
    <property type="entry name" value="Kinase-like_dom_sf"/>
</dbReference>
<proteinExistence type="predicted"/>
<organism evidence="2 3">
    <name type="scientific">Penicillium solitum</name>
    <dbReference type="NCBI Taxonomy" id="60172"/>
    <lineage>
        <taxon>Eukaryota</taxon>
        <taxon>Fungi</taxon>
        <taxon>Dikarya</taxon>
        <taxon>Ascomycota</taxon>
        <taxon>Pezizomycotina</taxon>
        <taxon>Eurotiomycetes</taxon>
        <taxon>Eurotiomycetidae</taxon>
        <taxon>Eurotiales</taxon>
        <taxon>Aspergillaceae</taxon>
        <taxon>Penicillium</taxon>
    </lineage>
</organism>
<evidence type="ECO:0000313" key="3">
    <source>
        <dbReference type="Proteomes" id="UP000191612"/>
    </source>
</evidence>
<dbReference type="Proteomes" id="UP000191612">
    <property type="component" value="Unassembled WGS sequence"/>
</dbReference>
<dbReference type="AlphaFoldDB" id="A0A1V6RQK5"/>
<sequence>MAELGLAVFATLDLCFRYGKQLVEFCREQRHLERDIENISLVIEGVWIKTQFQLDSLKRLWQSDIIEPVLQDHYAKVIETLQVTLLAAVSKFSEAYIRNISVASFPKKARAIYLKKDLQKVVTDLEEWQRRFDPSWYLISRIAEPKVDLELERSTQASDPHTLRLSKIRHAIQQSSSESSGSSTSIFVDSDTIGSSLESIPRTTAYLSSFTTDGRLALLDSANFAGDAPSPVKKTHIRDMARLLLNVDPMSFGLLKCEGVVERSSSQDFQFQFIFEVPQGLTSPKSLRNIILEKPQCSLSKRVQLALQLARSVMFVHTTGFVHKNIRPETIIVFTQEGQDLGPSFLIGFEQIRRADSHTNYLGDLNWERNIYRHPVRQGLRLEETFTMQHDIYSLGVCLLELALWHSFVHIENGTTTPWAELDIARYFGEKDARTRGFAVKHQLVALVKDRLPSLVGDRYTDVVLACLRCLDHGDDNVFTSHDAGIKDKDGMIVGVRYIENILSQLEDLHV</sequence>
<dbReference type="SUPFAM" id="SSF56112">
    <property type="entry name" value="Protein kinase-like (PK-like)"/>
    <property type="match status" value="1"/>
</dbReference>
<dbReference type="InterPro" id="IPR000719">
    <property type="entry name" value="Prot_kinase_dom"/>
</dbReference>
<accession>A0A1V6RQK5</accession>
<dbReference type="PANTHER" id="PTHR37542">
    <property type="entry name" value="HELO DOMAIN-CONTAINING PROTEIN-RELATED"/>
    <property type="match status" value="1"/>
</dbReference>
<dbReference type="Gene3D" id="1.10.510.10">
    <property type="entry name" value="Transferase(Phosphotransferase) domain 1"/>
    <property type="match status" value="1"/>
</dbReference>
<evidence type="ECO:0000313" key="2">
    <source>
        <dbReference type="EMBL" id="OQE04055.1"/>
    </source>
</evidence>